<evidence type="ECO:0000256" key="1">
    <source>
        <dbReference type="ARBA" id="ARBA00005820"/>
    </source>
</evidence>
<dbReference type="Gene3D" id="3.40.50.300">
    <property type="entry name" value="P-loop containing nucleotide triphosphate hydrolases"/>
    <property type="match status" value="1"/>
</dbReference>
<feature type="domain" description="Bacterial transcriptional activator" evidence="8">
    <location>
        <begin position="100"/>
        <end position="241"/>
    </location>
</feature>
<evidence type="ECO:0000256" key="2">
    <source>
        <dbReference type="ARBA" id="ARBA00023015"/>
    </source>
</evidence>
<feature type="repeat" description="TPR" evidence="5">
    <location>
        <begin position="881"/>
        <end position="914"/>
    </location>
</feature>
<dbReference type="GO" id="GO:0003677">
    <property type="term" value="F:DNA binding"/>
    <property type="evidence" value="ECO:0007669"/>
    <property type="project" value="UniProtKB-KW"/>
</dbReference>
<dbReference type="GO" id="GO:0000160">
    <property type="term" value="P:phosphorelay signal transduction system"/>
    <property type="evidence" value="ECO:0007669"/>
    <property type="project" value="InterPro"/>
</dbReference>
<dbReference type="PANTHER" id="PTHR35807">
    <property type="entry name" value="TRANSCRIPTIONAL REGULATOR REDD-RELATED"/>
    <property type="match status" value="1"/>
</dbReference>
<evidence type="ECO:0000313" key="9">
    <source>
        <dbReference type="EMBL" id="QFZ20868.1"/>
    </source>
</evidence>
<dbReference type="Proteomes" id="UP000325787">
    <property type="component" value="Chromosome"/>
</dbReference>
<keyword evidence="4" id="KW-0804">Transcription</keyword>
<dbReference type="GO" id="GO:0006355">
    <property type="term" value="P:regulation of DNA-templated transcription"/>
    <property type="evidence" value="ECO:0007669"/>
    <property type="project" value="InterPro"/>
</dbReference>
<dbReference type="Pfam" id="PF13424">
    <property type="entry name" value="TPR_12"/>
    <property type="match status" value="2"/>
</dbReference>
<feature type="repeat" description="TPR" evidence="5">
    <location>
        <begin position="721"/>
        <end position="754"/>
    </location>
</feature>
<accession>A0A5Q0H3T0</accession>
<dbReference type="InterPro" id="IPR001867">
    <property type="entry name" value="OmpR/PhoB-type_DNA-bd"/>
</dbReference>
<feature type="region of interest" description="Disordered" evidence="6">
    <location>
        <begin position="928"/>
        <end position="956"/>
    </location>
</feature>
<dbReference type="SMART" id="SM00862">
    <property type="entry name" value="Trans_reg_C"/>
    <property type="match status" value="1"/>
</dbReference>
<dbReference type="SUPFAM" id="SSF46894">
    <property type="entry name" value="C-terminal effector domain of the bipartite response regulators"/>
    <property type="match status" value="1"/>
</dbReference>
<dbReference type="InterPro" id="IPR005158">
    <property type="entry name" value="BTAD"/>
</dbReference>
<keyword evidence="3" id="KW-0238">DNA-binding</keyword>
<feature type="compositionally biased region" description="Pro residues" evidence="6">
    <location>
        <begin position="629"/>
        <end position="641"/>
    </location>
</feature>
<dbReference type="OrthoDB" id="3275754at2"/>
<evidence type="ECO:0000256" key="4">
    <source>
        <dbReference type="ARBA" id="ARBA00023163"/>
    </source>
</evidence>
<dbReference type="InterPro" id="IPR051677">
    <property type="entry name" value="AfsR-DnrI-RedD_regulator"/>
</dbReference>
<feature type="region of interest" description="Disordered" evidence="6">
    <location>
        <begin position="623"/>
        <end position="644"/>
    </location>
</feature>
<keyword evidence="2" id="KW-0805">Transcription regulation</keyword>
<dbReference type="InterPro" id="IPR036388">
    <property type="entry name" value="WH-like_DNA-bd_sf"/>
</dbReference>
<dbReference type="Gene3D" id="1.10.10.10">
    <property type="entry name" value="Winged helix-like DNA-binding domain superfamily/Winged helix DNA-binding domain"/>
    <property type="match status" value="1"/>
</dbReference>
<dbReference type="InterPro" id="IPR019734">
    <property type="entry name" value="TPR_rpt"/>
</dbReference>
<dbReference type="EMBL" id="CP034550">
    <property type="protein sequence ID" value="QFZ20868.1"/>
    <property type="molecule type" value="Genomic_DNA"/>
</dbReference>
<sequence>MAVDLRVLGQVEAVVDGVRVDLGHARQRCVLAVLVVEAGRVVATDQLVDRVWGEKPARRARQLASNYLSLLRRALLGAGVEGVIERRGGGYVLLVDPECVDVHRFRRLVAEARAEEDRVRALELLERACGLWRGEALAGLDTPWIAGVRRGLERERFAADADRIDLALELGRHAALLSELTDRALAHPLDERVAAQLLLALYRAGRQADALNHYQRLRVRLAEELGADPGPELRRLHQRILAADATLAVPAAGTGRSPVVPRQLPAAPALFTGRVPELAALDRALTGADDEPGKPAQAGTTVISAIGGAGGIGKTWLALTWANRNLDRFPDGQLFVDLQGFSPTGRPTEPADAVRGFLAALGADPDRLPADLDVLAALYRSLVAGKRVLVVLDNAAGAEQTAPLLPGASCTVLITSRTRLASLIDRYGARHLSLDVLTHVEARALLVRRLGEQRVAAEAEATDELVELCGRHPLALAITARHATTHPAIPLAEFAAELRDLGLEVLDDDDPAASLPAVLSWSLRRLTDQQRTAFALLGIAPGPDIDLAATASLTGLPRAQARKVLRVLEDHCLLDRRPHGRYAMHDLVRAYATTLAHDLPEPERQAALARVVDFHLHTAHTADRLLNPQRPPIRLDPPTPGTRPHRLEDLPTALAWLDTHHPHLLAAQHTAADHHRHQAVWHLAWTLTVFHRRRGHLHDELAVWRAAADAADHLRDLTARTHAHRNLGQAHAALGRHEQAVEHLLRALALAEEHHDPTQQAHIHHILAWAWEQREDYRRALAHARHALELLRTLDQAVWEGHALNAVGWYCARLGDHDAAREHCQAALVLHRRHQDPEGEAATLDSLGYIDHHTGRDHEAVRHHRQALTLYRALGDTTGCADTLDRLGHPHAALDQHDQARAAWQEALELYREQGRDADARRVQRQLADLRPQREPVGPPGTAGSAANGRGDHDRW</sequence>
<dbReference type="InterPro" id="IPR027417">
    <property type="entry name" value="P-loop_NTPase"/>
</dbReference>
<dbReference type="RefSeq" id="WP_051766594.1">
    <property type="nucleotide sequence ID" value="NZ_CP034550.1"/>
</dbReference>
<evidence type="ECO:0000256" key="3">
    <source>
        <dbReference type="ARBA" id="ARBA00023125"/>
    </source>
</evidence>
<dbReference type="PANTHER" id="PTHR35807:SF1">
    <property type="entry name" value="TRANSCRIPTIONAL REGULATOR REDD"/>
    <property type="match status" value="1"/>
</dbReference>
<proteinExistence type="inferred from homology"/>
<dbReference type="SUPFAM" id="SSF48452">
    <property type="entry name" value="TPR-like"/>
    <property type="match status" value="3"/>
</dbReference>
<evidence type="ECO:0000259" key="7">
    <source>
        <dbReference type="SMART" id="SM00862"/>
    </source>
</evidence>
<dbReference type="AlphaFoldDB" id="A0A5Q0H3T0"/>
<dbReference type="CDD" id="cd15831">
    <property type="entry name" value="BTAD"/>
    <property type="match status" value="1"/>
</dbReference>
<dbReference type="PROSITE" id="PS50005">
    <property type="entry name" value="TPR"/>
    <property type="match status" value="2"/>
</dbReference>
<reference evidence="10" key="1">
    <citation type="journal article" date="2021" name="Curr. Microbiol.">
        <title>Complete genome of nocamycin-producing strain Saccharothrix syringae NRRL B-16468 reveals the biosynthetic potential for secondary metabolites.</title>
        <authorList>
            <person name="Mo X."/>
            <person name="Yang S."/>
        </authorList>
    </citation>
    <scope>NUCLEOTIDE SEQUENCE [LARGE SCALE GENOMIC DNA]</scope>
    <source>
        <strain evidence="10">ATCC 51364 / DSM 43886 / JCM 6844 / KCTC 9398 / NBRC 14523 / NRRL B-16468 / INA 2240</strain>
    </source>
</reference>
<dbReference type="SUPFAM" id="SSF52540">
    <property type="entry name" value="P-loop containing nucleoside triphosphate hydrolases"/>
    <property type="match status" value="1"/>
</dbReference>
<dbReference type="PRINTS" id="PR00364">
    <property type="entry name" value="DISEASERSIST"/>
</dbReference>
<dbReference type="Pfam" id="PF00486">
    <property type="entry name" value="Trans_reg_C"/>
    <property type="match status" value="1"/>
</dbReference>
<dbReference type="SMART" id="SM01043">
    <property type="entry name" value="BTAD"/>
    <property type="match status" value="1"/>
</dbReference>
<protein>
    <submittedName>
        <fullName evidence="9">Tetratricopeptide repeat protein</fullName>
    </submittedName>
</protein>
<dbReference type="SMART" id="SM00028">
    <property type="entry name" value="TPR"/>
    <property type="match status" value="5"/>
</dbReference>
<feature type="domain" description="OmpR/PhoB-type" evidence="7">
    <location>
        <begin position="17"/>
        <end position="93"/>
    </location>
</feature>
<evidence type="ECO:0000259" key="8">
    <source>
        <dbReference type="SMART" id="SM01043"/>
    </source>
</evidence>
<keyword evidence="5" id="KW-0802">TPR repeat</keyword>
<comment type="similarity">
    <text evidence="1">Belongs to the AfsR/DnrI/RedD regulatory family.</text>
</comment>
<gene>
    <name evidence="9" type="ORF">EKG83_28865</name>
</gene>
<name>A0A5Q0H3T0_SACSY</name>
<evidence type="ECO:0000256" key="6">
    <source>
        <dbReference type="SAM" id="MobiDB-lite"/>
    </source>
</evidence>
<dbReference type="Gene3D" id="1.25.40.10">
    <property type="entry name" value="Tetratricopeptide repeat domain"/>
    <property type="match status" value="3"/>
</dbReference>
<dbReference type="KEGG" id="ssyi:EKG83_28865"/>
<keyword evidence="10" id="KW-1185">Reference proteome</keyword>
<organism evidence="9 10">
    <name type="scientific">Saccharothrix syringae</name>
    <name type="common">Nocardiopsis syringae</name>
    <dbReference type="NCBI Taxonomy" id="103733"/>
    <lineage>
        <taxon>Bacteria</taxon>
        <taxon>Bacillati</taxon>
        <taxon>Actinomycetota</taxon>
        <taxon>Actinomycetes</taxon>
        <taxon>Pseudonocardiales</taxon>
        <taxon>Pseudonocardiaceae</taxon>
        <taxon>Saccharothrix</taxon>
    </lineage>
</organism>
<evidence type="ECO:0000313" key="10">
    <source>
        <dbReference type="Proteomes" id="UP000325787"/>
    </source>
</evidence>
<evidence type="ECO:0000256" key="5">
    <source>
        <dbReference type="PROSITE-ProRule" id="PRU00339"/>
    </source>
</evidence>
<dbReference type="InterPro" id="IPR016032">
    <property type="entry name" value="Sig_transdc_resp-reg_C-effctor"/>
</dbReference>
<dbReference type="InterPro" id="IPR011990">
    <property type="entry name" value="TPR-like_helical_dom_sf"/>
</dbReference>
<dbReference type="Pfam" id="PF03704">
    <property type="entry name" value="BTAD"/>
    <property type="match status" value="1"/>
</dbReference>